<protein>
    <submittedName>
        <fullName evidence="5">Wd40 repeat-containing protein</fullName>
    </submittedName>
</protein>
<dbReference type="OrthoDB" id="7318948at2759"/>
<reference evidence="6" key="1">
    <citation type="journal article" date="2015" name="PLoS Genet.">
        <title>Genome Sequence and Transcriptome Analyses of Chrysochromulina tobin: Metabolic Tools for Enhanced Algal Fitness in the Prominent Order Prymnesiales (Haptophyceae).</title>
        <authorList>
            <person name="Hovde B.T."/>
            <person name="Deodato C.R."/>
            <person name="Hunsperger H.M."/>
            <person name="Ryken S.A."/>
            <person name="Yost W."/>
            <person name="Jha R.K."/>
            <person name="Patterson J."/>
            <person name="Monnat R.J. Jr."/>
            <person name="Barlow S.B."/>
            <person name="Starkenburg S.R."/>
            <person name="Cattolico R.A."/>
        </authorList>
    </citation>
    <scope>NUCLEOTIDE SEQUENCE</scope>
    <source>
        <strain evidence="6">CCMP291</strain>
    </source>
</reference>
<evidence type="ECO:0000256" key="3">
    <source>
        <dbReference type="PROSITE-ProRule" id="PRU00221"/>
    </source>
</evidence>
<comment type="caution">
    <text evidence="5">The sequence shown here is derived from an EMBL/GenBank/DDBJ whole genome shotgun (WGS) entry which is preliminary data.</text>
</comment>
<dbReference type="SUPFAM" id="SSF50978">
    <property type="entry name" value="WD40 repeat-like"/>
    <property type="match status" value="1"/>
</dbReference>
<dbReference type="InterPro" id="IPR019775">
    <property type="entry name" value="WD40_repeat_CS"/>
</dbReference>
<dbReference type="EMBL" id="JWZX01002609">
    <property type="protein sequence ID" value="KOO28170.1"/>
    <property type="molecule type" value="Genomic_DNA"/>
</dbReference>
<dbReference type="AlphaFoldDB" id="A0A0M0JNV6"/>
<feature type="repeat" description="WD" evidence="3">
    <location>
        <begin position="158"/>
        <end position="200"/>
    </location>
</feature>
<dbReference type="Pfam" id="PF00400">
    <property type="entry name" value="WD40"/>
    <property type="match status" value="1"/>
</dbReference>
<dbReference type="SMART" id="SM00320">
    <property type="entry name" value="WD40"/>
    <property type="match status" value="2"/>
</dbReference>
<evidence type="ECO:0000256" key="1">
    <source>
        <dbReference type="ARBA" id="ARBA00022574"/>
    </source>
</evidence>
<dbReference type="PANTHER" id="PTHR19848">
    <property type="entry name" value="WD40 REPEAT PROTEIN"/>
    <property type="match status" value="1"/>
</dbReference>
<dbReference type="PROSITE" id="PS50294">
    <property type="entry name" value="WD_REPEATS_REGION"/>
    <property type="match status" value="1"/>
</dbReference>
<feature type="region of interest" description="Disordered" evidence="4">
    <location>
        <begin position="33"/>
        <end position="55"/>
    </location>
</feature>
<accession>A0A0M0JNV6</accession>
<organism evidence="5 6">
    <name type="scientific">Chrysochromulina tobinii</name>
    <dbReference type="NCBI Taxonomy" id="1460289"/>
    <lineage>
        <taxon>Eukaryota</taxon>
        <taxon>Haptista</taxon>
        <taxon>Haptophyta</taxon>
        <taxon>Prymnesiophyceae</taxon>
        <taxon>Prymnesiales</taxon>
        <taxon>Chrysochromulinaceae</taxon>
        <taxon>Chrysochromulina</taxon>
    </lineage>
</organism>
<evidence type="ECO:0000256" key="4">
    <source>
        <dbReference type="SAM" id="MobiDB-lite"/>
    </source>
</evidence>
<dbReference type="Gene3D" id="2.130.10.10">
    <property type="entry name" value="YVTN repeat-like/Quinoprotein amine dehydrogenase"/>
    <property type="match status" value="2"/>
</dbReference>
<keyword evidence="1 3" id="KW-0853">WD repeat</keyword>
<keyword evidence="6" id="KW-1185">Reference proteome</keyword>
<proteinExistence type="predicted"/>
<dbReference type="InterPro" id="IPR036322">
    <property type="entry name" value="WD40_repeat_dom_sf"/>
</dbReference>
<dbReference type="PANTHER" id="PTHR19848:SF8">
    <property type="entry name" value="F-BOX AND WD REPEAT DOMAIN CONTAINING 7"/>
    <property type="match status" value="1"/>
</dbReference>
<dbReference type="PROSITE" id="PS00678">
    <property type="entry name" value="WD_REPEATS_1"/>
    <property type="match status" value="1"/>
</dbReference>
<dbReference type="InterPro" id="IPR015943">
    <property type="entry name" value="WD40/YVTN_repeat-like_dom_sf"/>
</dbReference>
<sequence>MRGQFITPGAVLIFELEMIAVKGDVESKTAVVHTPESRDSLMRPPVGGPPPHAEKGKRIQIIGLEAKPEYNDQLGTVISWDEARQRAGILLDSGASFALKPANLWPNFFRAPGKEPGAAGVVLVGDDEAALAVTRSYESDVETIGVYSVASGDAIRALKGHSDVVTALAVDRENPHLLASTGADGTVRVWELSTGKCVAMATVPDALCAVGVCSPYVITGGEHATLWQLDEHPQKAHSVEGVKIGVQAPAAGEVPLLSMLGRQEHSTTVYCVGLCASGDACSVGRNSTDLRLWGAPSDCEERPQPVHVKLPEASGYAMAVEGINVYLGLRNGAVACYELGSGTARHLFTANVAGYEVTSLAVRRCDADVIVAVGCEFAPQAIRIFGLARFVPGRPTPKAKLLANQDSFHPVVSLAFSASGGLLAAMGNDEELEVYAPGFGEKKLAQYNPEDPVEEVQYAKDGVTRLVW</sequence>
<evidence type="ECO:0000256" key="2">
    <source>
        <dbReference type="ARBA" id="ARBA00022737"/>
    </source>
</evidence>
<dbReference type="PROSITE" id="PS50082">
    <property type="entry name" value="WD_REPEATS_2"/>
    <property type="match status" value="1"/>
</dbReference>
<dbReference type="Proteomes" id="UP000037460">
    <property type="component" value="Unassembled WGS sequence"/>
</dbReference>
<evidence type="ECO:0000313" key="6">
    <source>
        <dbReference type="Proteomes" id="UP000037460"/>
    </source>
</evidence>
<gene>
    <name evidence="5" type="ORF">Ctob_007545</name>
</gene>
<evidence type="ECO:0000313" key="5">
    <source>
        <dbReference type="EMBL" id="KOO28170.1"/>
    </source>
</evidence>
<keyword evidence="2" id="KW-0677">Repeat</keyword>
<name>A0A0M0JNV6_9EUKA</name>
<dbReference type="InterPro" id="IPR001680">
    <property type="entry name" value="WD40_rpt"/>
</dbReference>